<evidence type="ECO:0000313" key="8">
    <source>
        <dbReference type="Proteomes" id="UP000193560"/>
    </source>
</evidence>
<dbReference type="STRING" id="90262.A0A1X2IRD0"/>
<keyword evidence="8" id="KW-1185">Reference proteome</keyword>
<dbReference type="PANTHER" id="PTHR14582">
    <property type="entry name" value="INNER KINETOCHORE SUBUNIT MAL2"/>
    <property type="match status" value="1"/>
</dbReference>
<sequence>MLNNKLFSEKIATLMLSSVTVETYTEPNTGMVMGGDEVKKLVSNMVDAVNENNRLHEVFVSYRFLGCTILPYQTSCQYIRVETFYNGRFYEPYHISICHRGKEKTVLHSIPDFISVDSMVNCLLPNDMDLFIRAITELLTAYVSSREQFKAFRNHANEDLVDVSTADESFTTISIKELDATNYRHNITLIYDNLASIYPTQVEIDNLSKGSAQYDAIVSAYKCNTILHAHTISH</sequence>
<proteinExistence type="inferred from homology"/>
<comment type="caution">
    <text evidence="7">The sequence shown here is derived from an EMBL/GenBank/DDBJ whole genome shotgun (WGS) entry which is preliminary data.</text>
</comment>
<dbReference type="CDD" id="cd23835">
    <property type="entry name" value="DRWD-N_CENP-O"/>
    <property type="match status" value="1"/>
</dbReference>
<evidence type="ECO:0000256" key="2">
    <source>
        <dbReference type="ARBA" id="ARBA00004584"/>
    </source>
</evidence>
<dbReference type="EMBL" id="MCGE01000005">
    <property type="protein sequence ID" value="ORZ21102.1"/>
    <property type="molecule type" value="Genomic_DNA"/>
</dbReference>
<comment type="subcellular location">
    <subcellularLocation>
        <location evidence="2">Chromosome</location>
        <location evidence="2">Centromere</location>
    </subcellularLocation>
    <subcellularLocation>
        <location evidence="1">Nucleus</location>
    </subcellularLocation>
</comment>
<evidence type="ECO:0000256" key="4">
    <source>
        <dbReference type="ARBA" id="ARBA00022454"/>
    </source>
</evidence>
<organism evidence="7 8">
    <name type="scientific">Absidia repens</name>
    <dbReference type="NCBI Taxonomy" id="90262"/>
    <lineage>
        <taxon>Eukaryota</taxon>
        <taxon>Fungi</taxon>
        <taxon>Fungi incertae sedis</taxon>
        <taxon>Mucoromycota</taxon>
        <taxon>Mucoromycotina</taxon>
        <taxon>Mucoromycetes</taxon>
        <taxon>Mucorales</taxon>
        <taxon>Cunninghamellaceae</taxon>
        <taxon>Absidia</taxon>
    </lineage>
</organism>
<keyword evidence="4" id="KW-0158">Chromosome</keyword>
<protein>
    <recommendedName>
        <fullName evidence="9">Cenp-O kinetochore centromere component-domain-containing protein</fullName>
    </recommendedName>
</protein>
<accession>A0A1X2IRD0</accession>
<dbReference type="OrthoDB" id="10050372at2759"/>
<evidence type="ECO:0000256" key="1">
    <source>
        <dbReference type="ARBA" id="ARBA00004123"/>
    </source>
</evidence>
<dbReference type="InterPro" id="IPR018464">
    <property type="entry name" value="CENP-O"/>
</dbReference>
<comment type="similarity">
    <text evidence="3">Belongs to the CENP-O/MCM21 family.</text>
</comment>
<reference evidence="7 8" key="1">
    <citation type="submission" date="2016-07" db="EMBL/GenBank/DDBJ databases">
        <title>Pervasive Adenine N6-methylation of Active Genes in Fungi.</title>
        <authorList>
            <consortium name="DOE Joint Genome Institute"/>
            <person name="Mondo S.J."/>
            <person name="Dannebaum R.O."/>
            <person name="Kuo R.C."/>
            <person name="Labutti K."/>
            <person name="Haridas S."/>
            <person name="Kuo A."/>
            <person name="Salamov A."/>
            <person name="Ahrendt S.R."/>
            <person name="Lipzen A."/>
            <person name="Sullivan W."/>
            <person name="Andreopoulos W.B."/>
            <person name="Clum A."/>
            <person name="Lindquist E."/>
            <person name="Daum C."/>
            <person name="Ramamoorthy G.K."/>
            <person name="Gryganskyi A."/>
            <person name="Culley D."/>
            <person name="Magnuson J.K."/>
            <person name="James T.Y."/>
            <person name="O'Malley M.A."/>
            <person name="Stajich J.E."/>
            <person name="Spatafora J.W."/>
            <person name="Visel A."/>
            <person name="Grigoriev I.V."/>
        </authorList>
    </citation>
    <scope>NUCLEOTIDE SEQUENCE [LARGE SCALE GENOMIC DNA]</scope>
    <source>
        <strain evidence="7 8">NRRL 1336</strain>
    </source>
</reference>
<keyword evidence="6" id="KW-0137">Centromere</keyword>
<evidence type="ECO:0000256" key="3">
    <source>
        <dbReference type="ARBA" id="ARBA00007321"/>
    </source>
</evidence>
<dbReference type="PANTHER" id="PTHR14582:SF1">
    <property type="entry name" value="CENTROMERE PROTEIN O"/>
    <property type="match status" value="1"/>
</dbReference>
<evidence type="ECO:0000256" key="6">
    <source>
        <dbReference type="ARBA" id="ARBA00023328"/>
    </source>
</evidence>
<dbReference type="Pfam" id="PF09496">
    <property type="entry name" value="CENP-O"/>
    <property type="match status" value="1"/>
</dbReference>
<dbReference type="GO" id="GO:0005634">
    <property type="term" value="C:nucleus"/>
    <property type="evidence" value="ECO:0007669"/>
    <property type="project" value="UniProtKB-SubCell"/>
</dbReference>
<dbReference type="Proteomes" id="UP000193560">
    <property type="component" value="Unassembled WGS sequence"/>
</dbReference>
<name>A0A1X2IRD0_9FUNG</name>
<evidence type="ECO:0008006" key="9">
    <source>
        <dbReference type="Google" id="ProtNLM"/>
    </source>
</evidence>
<dbReference type="CDD" id="cd23836">
    <property type="entry name" value="DRWD-C_CENP-O"/>
    <property type="match status" value="1"/>
</dbReference>
<dbReference type="AlphaFoldDB" id="A0A1X2IRD0"/>
<keyword evidence="5" id="KW-0539">Nucleus</keyword>
<dbReference type="GO" id="GO:0031511">
    <property type="term" value="C:Mis6-Sim4 complex"/>
    <property type="evidence" value="ECO:0007669"/>
    <property type="project" value="TreeGrafter"/>
</dbReference>
<gene>
    <name evidence="7" type="ORF">BCR42DRAFT_406826</name>
</gene>
<evidence type="ECO:0000256" key="5">
    <source>
        <dbReference type="ARBA" id="ARBA00023242"/>
    </source>
</evidence>
<evidence type="ECO:0000313" key="7">
    <source>
        <dbReference type="EMBL" id="ORZ21102.1"/>
    </source>
</evidence>